<evidence type="ECO:0000259" key="8">
    <source>
        <dbReference type="Pfam" id="PF13456"/>
    </source>
</evidence>
<sequence>MVKKHDDNWRMCVDFTNLNKACPQDCYPLSEIDWKVESLCSYPFKCFLDAYKGYHQIQMAEEDEGKTAFHTPHGVYCYTKMSFGLKNAGATYQRLVDKAFEKDVPRIYDWPGRHKTVPREDRSYVATSILTDSQGGSEPQREVSWSKQGAVGTILMTKSDSIQTSVYFVSWALQGPELNYTPMEKLVLALVFAAKRLRSIMLGEHNITYRPRTPVKGQILANFLVEKPEEGSTDMSEKETPQEPWTLFTDGSSCIDGSGAGLILTSLKGAEFTYALRFQFTASNNEAEYEALLAGLRIAAQIGVCNIRVSVDSKLVANQVLGTYIAKEENMIKYLEKVLVEVLQEKSIQEREVTAVVEEEGPTWITPITEYLKDGVLPDNKKEANKLRIKARQYELMDGILYRRSFLRSWLRDARDMILKCKDCQVHRPMPRNPQQPLTPITSPWPFYKWGIDIAGPFPEGPRKVKFLIVAMDYFTKWIEAKAVATISGGQRFASVKHPQSNDRTMIKSSNGDTPFSLTYGTEAVIAAEIGMPTYRTAVVDIVRNDDEIRLNLDLVEERREQAAIREAKAKSKMMRYYNARVRGVTFKPGDYVYRSNDASHAMDGGKLGPKWEGPYEVTEVLGDGAYKLRSMDGAVLPLTWNIANLKKCYL</sequence>
<dbReference type="GO" id="GO:0003964">
    <property type="term" value="F:RNA-directed DNA polymerase activity"/>
    <property type="evidence" value="ECO:0007669"/>
    <property type="project" value="UniProtKB-KW"/>
</dbReference>
<gene>
    <name evidence="10" type="ORF">Tco_0774853</name>
</gene>
<keyword evidence="4" id="KW-0255">Endonuclease</keyword>
<dbReference type="PANTHER" id="PTHR48475:SF2">
    <property type="entry name" value="RIBONUCLEASE H"/>
    <property type="match status" value="1"/>
</dbReference>
<evidence type="ECO:0000256" key="1">
    <source>
        <dbReference type="ARBA" id="ARBA00022679"/>
    </source>
</evidence>
<keyword evidence="5" id="KW-0378">Hydrolase</keyword>
<reference evidence="10" key="2">
    <citation type="submission" date="2022-01" db="EMBL/GenBank/DDBJ databases">
        <authorList>
            <person name="Yamashiro T."/>
            <person name="Shiraishi A."/>
            <person name="Satake H."/>
            <person name="Nakayama K."/>
        </authorList>
    </citation>
    <scope>NUCLEOTIDE SEQUENCE</scope>
</reference>
<dbReference type="InterPro" id="IPR043128">
    <property type="entry name" value="Rev_trsase/Diguanyl_cyclase"/>
</dbReference>
<dbReference type="Proteomes" id="UP001151760">
    <property type="component" value="Unassembled WGS sequence"/>
</dbReference>
<protein>
    <submittedName>
        <fullName evidence="10">Reverse transcriptase domain-containing protein</fullName>
    </submittedName>
</protein>
<dbReference type="InterPro" id="IPR041373">
    <property type="entry name" value="RT_RNaseH"/>
</dbReference>
<dbReference type="Gene3D" id="3.30.420.10">
    <property type="entry name" value="Ribonuclease H-like superfamily/Ribonuclease H"/>
    <property type="match status" value="2"/>
</dbReference>
<feature type="domain" description="Reverse transcriptase RNase H-like" evidence="9">
    <location>
        <begin position="149"/>
        <end position="207"/>
    </location>
</feature>
<dbReference type="Pfam" id="PF17917">
    <property type="entry name" value="RT_RNaseH"/>
    <property type="match status" value="1"/>
</dbReference>
<dbReference type="InterPro" id="IPR043502">
    <property type="entry name" value="DNA/RNA_pol_sf"/>
</dbReference>
<dbReference type="InterPro" id="IPR012337">
    <property type="entry name" value="RNaseH-like_sf"/>
</dbReference>
<evidence type="ECO:0000256" key="5">
    <source>
        <dbReference type="ARBA" id="ARBA00022801"/>
    </source>
</evidence>
<dbReference type="Gene3D" id="3.10.10.10">
    <property type="entry name" value="HIV Type 1 Reverse Transcriptase, subunit A, domain 1"/>
    <property type="match status" value="1"/>
</dbReference>
<keyword evidence="3" id="KW-0540">Nuclease</keyword>
<evidence type="ECO:0000256" key="4">
    <source>
        <dbReference type="ARBA" id="ARBA00022759"/>
    </source>
</evidence>
<proteinExistence type="predicted"/>
<dbReference type="Pfam" id="PF13456">
    <property type="entry name" value="RVT_3"/>
    <property type="match status" value="1"/>
</dbReference>
<keyword evidence="6 10" id="KW-0695">RNA-directed DNA polymerase</keyword>
<evidence type="ECO:0000256" key="2">
    <source>
        <dbReference type="ARBA" id="ARBA00022695"/>
    </source>
</evidence>
<evidence type="ECO:0000313" key="10">
    <source>
        <dbReference type="EMBL" id="GJS92217.1"/>
    </source>
</evidence>
<evidence type="ECO:0000313" key="11">
    <source>
        <dbReference type="Proteomes" id="UP001151760"/>
    </source>
</evidence>
<dbReference type="Pfam" id="PF00078">
    <property type="entry name" value="RVT_1"/>
    <property type="match status" value="1"/>
</dbReference>
<dbReference type="Gene3D" id="3.30.70.270">
    <property type="match status" value="1"/>
</dbReference>
<dbReference type="InterPro" id="IPR036397">
    <property type="entry name" value="RNaseH_sf"/>
</dbReference>
<evidence type="ECO:0000259" key="7">
    <source>
        <dbReference type="Pfam" id="PF00078"/>
    </source>
</evidence>
<evidence type="ECO:0000256" key="3">
    <source>
        <dbReference type="ARBA" id="ARBA00022722"/>
    </source>
</evidence>
<dbReference type="InterPro" id="IPR002156">
    <property type="entry name" value="RNaseH_domain"/>
</dbReference>
<feature type="domain" description="RNase H type-1" evidence="8">
    <location>
        <begin position="257"/>
        <end position="338"/>
    </location>
</feature>
<dbReference type="PANTHER" id="PTHR48475">
    <property type="entry name" value="RIBONUCLEASE H"/>
    <property type="match status" value="1"/>
</dbReference>
<evidence type="ECO:0000256" key="6">
    <source>
        <dbReference type="ARBA" id="ARBA00022918"/>
    </source>
</evidence>
<dbReference type="InterPro" id="IPR000477">
    <property type="entry name" value="RT_dom"/>
</dbReference>
<keyword evidence="2" id="KW-0548">Nucleotidyltransferase</keyword>
<dbReference type="CDD" id="cd09279">
    <property type="entry name" value="RNase_HI_like"/>
    <property type="match status" value="1"/>
</dbReference>
<reference evidence="10" key="1">
    <citation type="journal article" date="2022" name="Int. J. Mol. Sci.">
        <title>Draft Genome of Tanacetum Coccineum: Genomic Comparison of Closely Related Tanacetum-Family Plants.</title>
        <authorList>
            <person name="Yamashiro T."/>
            <person name="Shiraishi A."/>
            <person name="Nakayama K."/>
            <person name="Satake H."/>
        </authorList>
    </citation>
    <scope>NUCLEOTIDE SEQUENCE</scope>
</reference>
<dbReference type="SUPFAM" id="SSF56672">
    <property type="entry name" value="DNA/RNA polymerases"/>
    <property type="match status" value="1"/>
</dbReference>
<feature type="domain" description="Reverse transcriptase" evidence="7">
    <location>
        <begin position="2"/>
        <end position="101"/>
    </location>
</feature>
<organism evidence="10 11">
    <name type="scientific">Tanacetum coccineum</name>
    <dbReference type="NCBI Taxonomy" id="301880"/>
    <lineage>
        <taxon>Eukaryota</taxon>
        <taxon>Viridiplantae</taxon>
        <taxon>Streptophyta</taxon>
        <taxon>Embryophyta</taxon>
        <taxon>Tracheophyta</taxon>
        <taxon>Spermatophyta</taxon>
        <taxon>Magnoliopsida</taxon>
        <taxon>eudicotyledons</taxon>
        <taxon>Gunneridae</taxon>
        <taxon>Pentapetalae</taxon>
        <taxon>asterids</taxon>
        <taxon>campanulids</taxon>
        <taxon>Asterales</taxon>
        <taxon>Asteraceae</taxon>
        <taxon>Asteroideae</taxon>
        <taxon>Anthemideae</taxon>
        <taxon>Anthemidinae</taxon>
        <taxon>Tanacetum</taxon>
    </lineage>
</organism>
<dbReference type="EMBL" id="BQNB010011565">
    <property type="protein sequence ID" value="GJS92217.1"/>
    <property type="molecule type" value="Genomic_DNA"/>
</dbReference>
<dbReference type="SUPFAM" id="SSF53098">
    <property type="entry name" value="Ribonuclease H-like"/>
    <property type="match status" value="2"/>
</dbReference>
<accession>A0ABQ4ZTE8</accession>
<keyword evidence="11" id="KW-1185">Reference proteome</keyword>
<evidence type="ECO:0000259" key="9">
    <source>
        <dbReference type="Pfam" id="PF17917"/>
    </source>
</evidence>
<comment type="caution">
    <text evidence="10">The sequence shown here is derived from an EMBL/GenBank/DDBJ whole genome shotgun (WGS) entry which is preliminary data.</text>
</comment>
<dbReference type="CDD" id="cd01647">
    <property type="entry name" value="RT_LTR"/>
    <property type="match status" value="1"/>
</dbReference>
<name>A0ABQ4ZTE8_9ASTR</name>
<keyword evidence="1" id="KW-0808">Transferase</keyword>